<reference evidence="7" key="2">
    <citation type="journal article" date="2008" name="Curr. Biol.">
        <title>Chromatophore genome sequence of Paulinella sheds light on acquisition of photosynthesis by eukaryotes.</title>
        <authorList>
            <person name="Nowack E.C.M."/>
            <person name="Melkonian M."/>
            <person name="Gloeckner G."/>
        </authorList>
    </citation>
    <scope>NUCLEOTIDE SEQUENCE [LARGE SCALE GENOMIC DNA]</scope>
</reference>
<dbReference type="NCBIfam" id="TIGR00231">
    <property type="entry name" value="small_GTP"/>
    <property type="match status" value="1"/>
</dbReference>
<evidence type="ECO:0000256" key="2">
    <source>
        <dbReference type="ARBA" id="ARBA00022692"/>
    </source>
</evidence>
<dbReference type="Pfam" id="PF05128">
    <property type="entry name" value="DUF697"/>
    <property type="match status" value="1"/>
</dbReference>
<gene>
    <name evidence="7" type="ordered locus">PCC_0251</name>
</gene>
<name>B1X431_PAUCH</name>
<accession>B1X431</accession>
<organism evidence="7">
    <name type="scientific">Paulinella chromatophora</name>
    <dbReference type="NCBI Taxonomy" id="39717"/>
    <lineage>
        <taxon>Eukaryota</taxon>
        <taxon>Sar</taxon>
        <taxon>Rhizaria</taxon>
        <taxon>Cercozoa</taxon>
        <taxon>Imbricatea</taxon>
        <taxon>Silicofilosea</taxon>
        <taxon>Euglyphida</taxon>
        <taxon>Paulinellidae</taxon>
        <taxon>Paulinella</taxon>
    </lineage>
</organism>
<dbReference type="GeneID" id="6481276"/>
<keyword evidence="3 5" id="KW-1133">Transmembrane helix</keyword>
<dbReference type="AlphaFoldDB" id="B1X431"/>
<keyword evidence="2 5" id="KW-0812">Transmembrane</keyword>
<dbReference type="InterPro" id="IPR006073">
    <property type="entry name" value="GTP-bd"/>
</dbReference>
<dbReference type="Pfam" id="PF01926">
    <property type="entry name" value="MMR_HSR1"/>
    <property type="match status" value="1"/>
</dbReference>
<sequence>MKHMHIWLLLSVSFVLLITFIQVINNLIWNLQELMPGWLATLISLLGFICSFLLIFKLSWPWFINLNDRHGKDKTSIIPQNHVEAARVNLLHIDQILKQIRNKVQIKSLYEERNRIENELERGDFLIVLFGAGSSGKTSLVRALLEKKVGRVEASMGSTVDCLNYRMHIQGLKRKLTLIDTPGIFEAGQQGQLREIKARWQASRADLVLLIVDSDLRLEEMEAIRSLKALRKRLLIVLNKSDLLTEQEENFLLARIRHRCIGLIKPVNIIAVISAIQPIHGIEPQSFQQLAQIKVLTNRMISILHNEGEELIADNILLQCQYLVEASKWLLDQQRQEDAQKIVEHYMWLGTGLSAATSIPGIDILGTAVVSAQMVIEIARIYEVTLDGQSAQSLAFSLSRTLISLGIIKSGISIIKPALAVNVSMLMMSKAVQLISIAWLTRVAGLSFIIYFQQKQNWGEGGIQDVTKYCYQMNKKELLLKHFLEVALNRVVDPLNRSTNLQLTSRSKHWRSNSRKKT</sequence>
<dbReference type="EMBL" id="CP000815">
    <property type="protein sequence ID" value="ACB42700.1"/>
    <property type="molecule type" value="Genomic_DNA"/>
</dbReference>
<evidence type="ECO:0000256" key="3">
    <source>
        <dbReference type="ARBA" id="ARBA00022989"/>
    </source>
</evidence>
<dbReference type="CDD" id="cd00880">
    <property type="entry name" value="Era_like"/>
    <property type="match status" value="1"/>
</dbReference>
<feature type="transmembrane region" description="Helical" evidence="5">
    <location>
        <begin position="7"/>
        <end position="29"/>
    </location>
</feature>
<keyword evidence="4 5" id="KW-0472">Membrane</keyword>
<dbReference type="PANTHER" id="PTHR42714">
    <property type="entry name" value="TRNA MODIFICATION GTPASE GTPBP3"/>
    <property type="match status" value="1"/>
</dbReference>
<reference evidence="7" key="1">
    <citation type="submission" date="2007-08" db="EMBL/GenBank/DDBJ databases">
        <authorList>
            <person name="Gloeckner G."/>
            <person name="Nowack E."/>
            <person name="Melkonian M."/>
        </authorList>
    </citation>
    <scope>NUCLEOTIDE SEQUENCE</scope>
</reference>
<proteinExistence type="predicted"/>
<dbReference type="InterPro" id="IPR005225">
    <property type="entry name" value="Small_GTP-bd"/>
</dbReference>
<evidence type="ECO:0000256" key="5">
    <source>
        <dbReference type="SAM" id="Phobius"/>
    </source>
</evidence>
<dbReference type="GO" id="GO:0016020">
    <property type="term" value="C:membrane"/>
    <property type="evidence" value="ECO:0007669"/>
    <property type="project" value="UniProtKB-SubCell"/>
</dbReference>
<dbReference type="Gene3D" id="3.40.50.300">
    <property type="entry name" value="P-loop containing nucleotide triphosphate hydrolases"/>
    <property type="match status" value="1"/>
</dbReference>
<comment type="subcellular location">
    <subcellularLocation>
        <location evidence="1">Membrane</location>
        <topology evidence="1">Multi-pass membrane protein</topology>
    </subcellularLocation>
</comment>
<dbReference type="SUPFAM" id="SSF52540">
    <property type="entry name" value="P-loop containing nucleoside triphosphate hydrolases"/>
    <property type="match status" value="1"/>
</dbReference>
<evidence type="ECO:0000259" key="6">
    <source>
        <dbReference type="Pfam" id="PF01926"/>
    </source>
</evidence>
<dbReference type="GO" id="GO:0005525">
    <property type="term" value="F:GTP binding"/>
    <property type="evidence" value="ECO:0007669"/>
    <property type="project" value="InterPro"/>
</dbReference>
<dbReference type="GO" id="GO:0002098">
    <property type="term" value="P:tRNA wobble uridine modification"/>
    <property type="evidence" value="ECO:0007669"/>
    <property type="project" value="TreeGrafter"/>
</dbReference>
<evidence type="ECO:0000313" key="7">
    <source>
        <dbReference type="EMBL" id="ACB42700.1"/>
    </source>
</evidence>
<evidence type="ECO:0000256" key="1">
    <source>
        <dbReference type="ARBA" id="ARBA00004141"/>
    </source>
</evidence>
<dbReference type="GO" id="GO:0005829">
    <property type="term" value="C:cytosol"/>
    <property type="evidence" value="ECO:0007669"/>
    <property type="project" value="TreeGrafter"/>
</dbReference>
<protein>
    <recommendedName>
        <fullName evidence="6">G domain-containing protein</fullName>
    </recommendedName>
</protein>
<keyword evidence="7" id="KW-0934">Plastid</keyword>
<dbReference type="PANTHER" id="PTHR42714:SF2">
    <property type="entry name" value="TRNA MODIFICATION GTPASE GTPBP3, MITOCHONDRIAL"/>
    <property type="match status" value="1"/>
</dbReference>
<dbReference type="InterPro" id="IPR021147">
    <property type="entry name" value="DUF697"/>
</dbReference>
<geneLocation type="organellar chromatophore" evidence="7"/>
<evidence type="ECO:0000256" key="4">
    <source>
        <dbReference type="ARBA" id="ARBA00023136"/>
    </source>
</evidence>
<dbReference type="InterPro" id="IPR027417">
    <property type="entry name" value="P-loop_NTPase"/>
</dbReference>
<feature type="domain" description="G" evidence="6">
    <location>
        <begin position="127"/>
        <end position="240"/>
    </location>
</feature>
<feature type="transmembrane region" description="Helical" evidence="5">
    <location>
        <begin position="35"/>
        <end position="56"/>
    </location>
</feature>
<dbReference type="GO" id="GO:0030488">
    <property type="term" value="P:tRNA methylation"/>
    <property type="evidence" value="ECO:0007669"/>
    <property type="project" value="TreeGrafter"/>
</dbReference>
<dbReference type="RefSeq" id="YP_002048910.1">
    <property type="nucleotide sequence ID" value="NC_011087.1"/>
</dbReference>